<dbReference type="CDD" id="cd06532">
    <property type="entry name" value="Glyco_transf_25"/>
    <property type="match status" value="1"/>
</dbReference>
<accession>A0A7W6J451</accession>
<proteinExistence type="predicted"/>
<evidence type="ECO:0000313" key="2">
    <source>
        <dbReference type="EMBL" id="MBB4064471.1"/>
    </source>
</evidence>
<dbReference type="Proteomes" id="UP000528286">
    <property type="component" value="Unassembled WGS sequence"/>
</dbReference>
<name>A0A7W6J451_9HYPH</name>
<feature type="domain" description="Glycosyl transferase family 25" evidence="1">
    <location>
        <begin position="4"/>
        <end position="177"/>
    </location>
</feature>
<dbReference type="GO" id="GO:0016740">
    <property type="term" value="F:transferase activity"/>
    <property type="evidence" value="ECO:0007669"/>
    <property type="project" value="UniProtKB-KW"/>
</dbReference>
<protein>
    <submittedName>
        <fullName evidence="2">Glycosyl transferase family 25</fullName>
    </submittedName>
</protein>
<keyword evidence="3" id="KW-1185">Reference proteome</keyword>
<gene>
    <name evidence="2" type="ORF">GGR23_001648</name>
</gene>
<keyword evidence="2" id="KW-0808">Transferase</keyword>
<reference evidence="2 3" key="1">
    <citation type="submission" date="2020-08" db="EMBL/GenBank/DDBJ databases">
        <title>Genomic Encyclopedia of Type Strains, Phase IV (KMG-IV): sequencing the most valuable type-strain genomes for metagenomic binning, comparative biology and taxonomic classification.</title>
        <authorList>
            <person name="Goeker M."/>
        </authorList>
    </citation>
    <scope>NUCLEOTIDE SEQUENCE [LARGE SCALE GENOMIC DNA]</scope>
    <source>
        <strain evidence="2 3">DSM 29853</strain>
    </source>
</reference>
<dbReference type="AlphaFoldDB" id="A0A7W6J451"/>
<dbReference type="EMBL" id="JACIEZ010000002">
    <property type="protein sequence ID" value="MBB4064471.1"/>
    <property type="molecule type" value="Genomic_DNA"/>
</dbReference>
<organism evidence="2 3">
    <name type="scientific">Gellertiella hungarica</name>
    <dbReference type="NCBI Taxonomy" id="1572859"/>
    <lineage>
        <taxon>Bacteria</taxon>
        <taxon>Pseudomonadati</taxon>
        <taxon>Pseudomonadota</taxon>
        <taxon>Alphaproteobacteria</taxon>
        <taxon>Hyphomicrobiales</taxon>
        <taxon>Rhizobiaceae</taxon>
        <taxon>Gellertiella</taxon>
    </lineage>
</organism>
<evidence type="ECO:0000259" key="1">
    <source>
        <dbReference type="Pfam" id="PF01755"/>
    </source>
</evidence>
<comment type="caution">
    <text evidence="2">The sequence shown here is derived from an EMBL/GenBank/DDBJ whole genome shotgun (WGS) entry which is preliminary data.</text>
</comment>
<dbReference type="RefSeq" id="WP_183365690.1">
    <property type="nucleotide sequence ID" value="NZ_JACIEZ010000002.1"/>
</dbReference>
<dbReference type="Pfam" id="PF01755">
    <property type="entry name" value="Glyco_transf_25"/>
    <property type="match status" value="1"/>
</dbReference>
<evidence type="ECO:0000313" key="3">
    <source>
        <dbReference type="Proteomes" id="UP000528286"/>
    </source>
</evidence>
<dbReference type="InterPro" id="IPR002654">
    <property type="entry name" value="Glyco_trans_25"/>
</dbReference>
<sequence>MKLPIYAINLDRSQSRWDDLQASAARQGLALTRVSAVDGRTVAEAERADASDAGFRRHAGRIMRPGEYGCYQSHLKALDLIVASGVPAAIIVEDDADFGPDFMARAEALLEACPQAEVIKLFNHRIRGFRKKAESRFGDQIGRCIHGPQGSAACYLVTASGAAKLARALRPMVLPFDVDLERGWKTGAATYTVHSDLISLGPLNIETEIGTREDYRQTRLPAWKRMPTHVFRAVDYARRMIYASLL</sequence>